<dbReference type="EMBL" id="JACHVA010000102">
    <property type="protein sequence ID" value="MBC2602889.1"/>
    <property type="molecule type" value="Genomic_DNA"/>
</dbReference>
<dbReference type="RefSeq" id="WP_185693555.1">
    <property type="nucleotide sequence ID" value="NZ_JACHVA010000102.1"/>
</dbReference>
<evidence type="ECO:0008006" key="4">
    <source>
        <dbReference type="Google" id="ProtNLM"/>
    </source>
</evidence>
<feature type="transmembrane region" description="Helical" evidence="1">
    <location>
        <begin position="58"/>
        <end position="78"/>
    </location>
</feature>
<dbReference type="Pfam" id="PF19540">
    <property type="entry name" value="DUF6064"/>
    <property type="match status" value="1"/>
</dbReference>
<reference evidence="2 3" key="1">
    <citation type="submission" date="2020-07" db="EMBL/GenBank/DDBJ databases">
        <authorList>
            <person name="Feng X."/>
        </authorList>
    </citation>
    <scope>NUCLEOTIDE SEQUENCE [LARGE SCALE GENOMIC DNA]</scope>
    <source>
        <strain evidence="2 3">JCM14086</strain>
    </source>
</reference>
<evidence type="ECO:0000313" key="2">
    <source>
        <dbReference type="EMBL" id="MBC2602889.1"/>
    </source>
</evidence>
<feature type="transmembrane region" description="Helical" evidence="1">
    <location>
        <begin position="150"/>
        <end position="169"/>
    </location>
</feature>
<feature type="transmembrane region" description="Helical" evidence="1">
    <location>
        <begin position="122"/>
        <end position="144"/>
    </location>
</feature>
<dbReference type="AlphaFoldDB" id="A0A7X1AZX6"/>
<evidence type="ECO:0000256" key="1">
    <source>
        <dbReference type="SAM" id="Phobius"/>
    </source>
</evidence>
<comment type="caution">
    <text evidence="2">The sequence shown here is derived from an EMBL/GenBank/DDBJ whole genome shotgun (WGS) entry which is preliminary data.</text>
</comment>
<feature type="transmembrane region" description="Helical" evidence="1">
    <location>
        <begin position="176"/>
        <end position="196"/>
    </location>
</feature>
<keyword evidence="1" id="KW-0812">Transmembrane</keyword>
<dbReference type="Proteomes" id="UP000525652">
    <property type="component" value="Unassembled WGS sequence"/>
</dbReference>
<keyword evidence="1" id="KW-1133">Transmembrane helix</keyword>
<name>A0A7X1AZX6_9BACT</name>
<sequence length="200" mass="22319">MISELQTYALSDFIPFSREVYESLIAYYNEQIWPLQILFLAVAAVLLISIAVRSKRNFLLPGIFLAFAWWWTGLVYLQQYLLQILPQAQWASALFVIQGTACLIPALGPGNLQITRQNSPRFWTGCGLYALASILPIGILLGNPFNATTLWGWGPTETALGTLGILLITQGSPIRWLLVIIPIVWLVFTAVLHLGLQLHP</sequence>
<evidence type="ECO:0000313" key="3">
    <source>
        <dbReference type="Proteomes" id="UP000525652"/>
    </source>
</evidence>
<protein>
    <recommendedName>
        <fullName evidence="4">MFS transporter permease</fullName>
    </recommendedName>
</protein>
<gene>
    <name evidence="2" type="ORF">H5P30_13985</name>
</gene>
<dbReference type="InterPro" id="IPR045708">
    <property type="entry name" value="DUF6064"/>
</dbReference>
<feature type="transmembrane region" description="Helical" evidence="1">
    <location>
        <begin position="90"/>
        <end position="110"/>
    </location>
</feature>
<proteinExistence type="predicted"/>
<feature type="transmembrane region" description="Helical" evidence="1">
    <location>
        <begin position="32"/>
        <end position="51"/>
    </location>
</feature>
<keyword evidence="3" id="KW-1185">Reference proteome</keyword>
<accession>A0A7X1AZX6</accession>
<organism evidence="2 3">
    <name type="scientific">Puniceicoccus vermicola</name>
    <dbReference type="NCBI Taxonomy" id="388746"/>
    <lineage>
        <taxon>Bacteria</taxon>
        <taxon>Pseudomonadati</taxon>
        <taxon>Verrucomicrobiota</taxon>
        <taxon>Opitutia</taxon>
        <taxon>Puniceicoccales</taxon>
        <taxon>Puniceicoccaceae</taxon>
        <taxon>Puniceicoccus</taxon>
    </lineage>
</organism>
<keyword evidence="1" id="KW-0472">Membrane</keyword>